<evidence type="ECO:0000259" key="4">
    <source>
        <dbReference type="PROSITE" id="PS50118"/>
    </source>
</evidence>
<dbReference type="PROSITE" id="PS50118">
    <property type="entry name" value="HMG_BOX_2"/>
    <property type="match status" value="1"/>
</dbReference>
<name>A0A9N9GS32_9GLOM</name>
<dbReference type="PANTHER" id="PTHR48112">
    <property type="entry name" value="HIGH MOBILITY GROUP PROTEIN DSP1"/>
    <property type="match status" value="1"/>
</dbReference>
<keyword evidence="2" id="KW-0539">Nucleus</keyword>
<feature type="region of interest" description="Disordered" evidence="3">
    <location>
        <begin position="168"/>
        <end position="194"/>
    </location>
</feature>
<organism evidence="5 6">
    <name type="scientific">Funneliformis caledonium</name>
    <dbReference type="NCBI Taxonomy" id="1117310"/>
    <lineage>
        <taxon>Eukaryota</taxon>
        <taxon>Fungi</taxon>
        <taxon>Fungi incertae sedis</taxon>
        <taxon>Mucoromycota</taxon>
        <taxon>Glomeromycotina</taxon>
        <taxon>Glomeromycetes</taxon>
        <taxon>Glomerales</taxon>
        <taxon>Glomeraceae</taxon>
        <taxon>Funneliformis</taxon>
    </lineage>
</organism>
<dbReference type="OrthoDB" id="2327314at2759"/>
<sequence length="236" mass="27109">MVYNQQQRGYHVFYANEGYDRTSSIYTVSSNVSMIPPSPPEPNVPIRIDTYERDELIVYSSNYKFTLGIEELIVNSTTSRRATQGKRSEPPRPQNSYILYLRDTTARIKNDPEFIKEPIKRMTNVISEMWKNEPQSVKDVFEALANLARKRHLKNYLGYQYKPRKSMKKKSVNEQTLLSTSIPPTPATSVSSSPTLQNLDLNSIFDLDSYYDNSSHDSHVNYVSPLAVHKDPSNAF</sequence>
<reference evidence="5" key="1">
    <citation type="submission" date="2021-06" db="EMBL/GenBank/DDBJ databases">
        <authorList>
            <person name="Kallberg Y."/>
            <person name="Tangrot J."/>
            <person name="Rosling A."/>
        </authorList>
    </citation>
    <scope>NUCLEOTIDE SEQUENCE</scope>
    <source>
        <strain evidence="5">UK204</strain>
    </source>
</reference>
<dbReference type="InterPro" id="IPR009071">
    <property type="entry name" value="HMG_box_dom"/>
</dbReference>
<dbReference type="Pfam" id="PF00505">
    <property type="entry name" value="HMG_box"/>
    <property type="match status" value="1"/>
</dbReference>
<feature type="DNA-binding region" description="HMG box" evidence="2">
    <location>
        <begin position="90"/>
        <end position="160"/>
    </location>
</feature>
<protein>
    <submittedName>
        <fullName evidence="5">5483_t:CDS:1</fullName>
    </submittedName>
</protein>
<accession>A0A9N9GS32</accession>
<evidence type="ECO:0000256" key="2">
    <source>
        <dbReference type="PROSITE-ProRule" id="PRU00267"/>
    </source>
</evidence>
<dbReference type="GO" id="GO:0003677">
    <property type="term" value="F:DNA binding"/>
    <property type="evidence" value="ECO:0007669"/>
    <property type="project" value="UniProtKB-UniRule"/>
</dbReference>
<keyword evidence="1 2" id="KW-0238">DNA-binding</keyword>
<dbReference type="InterPro" id="IPR050342">
    <property type="entry name" value="HMGB"/>
</dbReference>
<proteinExistence type="predicted"/>
<dbReference type="SMART" id="SM00398">
    <property type="entry name" value="HMG"/>
    <property type="match status" value="1"/>
</dbReference>
<dbReference type="CDD" id="cd01389">
    <property type="entry name" value="HMG-box_ROX1-like"/>
    <property type="match status" value="1"/>
</dbReference>
<evidence type="ECO:0000313" key="5">
    <source>
        <dbReference type="EMBL" id="CAG8629760.1"/>
    </source>
</evidence>
<dbReference type="SUPFAM" id="SSF47095">
    <property type="entry name" value="HMG-box"/>
    <property type="match status" value="1"/>
</dbReference>
<dbReference type="InterPro" id="IPR036910">
    <property type="entry name" value="HMG_box_dom_sf"/>
</dbReference>
<dbReference type="EMBL" id="CAJVPQ010003504">
    <property type="protein sequence ID" value="CAG8629760.1"/>
    <property type="molecule type" value="Genomic_DNA"/>
</dbReference>
<evidence type="ECO:0000256" key="3">
    <source>
        <dbReference type="SAM" id="MobiDB-lite"/>
    </source>
</evidence>
<dbReference type="AlphaFoldDB" id="A0A9N9GS32"/>
<gene>
    <name evidence="5" type="ORF">FCALED_LOCUS10000</name>
</gene>
<evidence type="ECO:0000313" key="6">
    <source>
        <dbReference type="Proteomes" id="UP000789570"/>
    </source>
</evidence>
<feature type="domain" description="HMG box" evidence="4">
    <location>
        <begin position="90"/>
        <end position="160"/>
    </location>
</feature>
<dbReference type="Proteomes" id="UP000789570">
    <property type="component" value="Unassembled WGS sequence"/>
</dbReference>
<dbReference type="GO" id="GO:0005634">
    <property type="term" value="C:nucleus"/>
    <property type="evidence" value="ECO:0007669"/>
    <property type="project" value="UniProtKB-UniRule"/>
</dbReference>
<comment type="caution">
    <text evidence="5">The sequence shown here is derived from an EMBL/GenBank/DDBJ whole genome shotgun (WGS) entry which is preliminary data.</text>
</comment>
<keyword evidence="6" id="KW-1185">Reference proteome</keyword>
<evidence type="ECO:0000256" key="1">
    <source>
        <dbReference type="ARBA" id="ARBA00023125"/>
    </source>
</evidence>
<dbReference type="Gene3D" id="1.10.30.10">
    <property type="entry name" value="High mobility group box domain"/>
    <property type="match status" value="1"/>
</dbReference>
<feature type="compositionally biased region" description="Low complexity" evidence="3">
    <location>
        <begin position="176"/>
        <end position="194"/>
    </location>
</feature>